<dbReference type="AlphaFoldDB" id="H5TIZ5"/>
<organism evidence="2 3">
    <name type="scientific">Gordonia otitidis (strain DSM 44809 / CCUG 52243 / JCM 12355 / NBRC 100426 / IFM 10032)</name>
    <dbReference type="NCBI Taxonomy" id="1108044"/>
    <lineage>
        <taxon>Bacteria</taxon>
        <taxon>Bacillati</taxon>
        <taxon>Actinomycetota</taxon>
        <taxon>Actinomycetes</taxon>
        <taxon>Mycobacteriales</taxon>
        <taxon>Gordoniaceae</taxon>
        <taxon>Gordonia</taxon>
    </lineage>
</organism>
<name>H5TIZ5_GORO1</name>
<reference evidence="2" key="1">
    <citation type="submission" date="2012-02" db="EMBL/GenBank/DDBJ databases">
        <title>Whole genome shotgun sequence of Gordonia otitidis NBRC 100426.</title>
        <authorList>
            <person name="Yoshida I."/>
            <person name="Hosoyama A."/>
            <person name="Tsuchikane K."/>
            <person name="Katsumata H."/>
            <person name="Yamazaki S."/>
            <person name="Fujita N."/>
        </authorList>
    </citation>
    <scope>NUCLEOTIDE SEQUENCE [LARGE SCALE GENOMIC DNA]</scope>
    <source>
        <strain evidence="2">NBRC 100426</strain>
    </source>
</reference>
<feature type="compositionally biased region" description="Polar residues" evidence="1">
    <location>
        <begin position="169"/>
        <end position="188"/>
    </location>
</feature>
<sequence length="196" mass="19969">MSLTLIAATTLLILQGCSSVQGSAGPGPGEAAAYQSELSTSRAAQSAKAGAELCGESTKAMVVMLRGYNAFIAGLNAKQSYDKIGDLGDRARAALIAGTDMVRPKQTAEVPDDLAGVVASFVASSGALGDVIGRRQTAGLNAASTTWTDDRRSVLDVCRTYLPAPPATSAVQTPTSSSPSDPNRQTPSAPSPTPTR</sequence>
<comment type="caution">
    <text evidence="2">The sequence shown here is derived from an EMBL/GenBank/DDBJ whole genome shotgun (WGS) entry which is preliminary data.</text>
</comment>
<dbReference type="EMBL" id="BAFB01000065">
    <property type="protein sequence ID" value="GAB33453.1"/>
    <property type="molecule type" value="Genomic_DNA"/>
</dbReference>
<evidence type="ECO:0000313" key="2">
    <source>
        <dbReference type="EMBL" id="GAB33453.1"/>
    </source>
</evidence>
<feature type="region of interest" description="Disordered" evidence="1">
    <location>
        <begin position="163"/>
        <end position="196"/>
    </location>
</feature>
<evidence type="ECO:0000313" key="3">
    <source>
        <dbReference type="Proteomes" id="UP000005038"/>
    </source>
</evidence>
<protein>
    <submittedName>
        <fullName evidence="2">Uncharacterized protein</fullName>
    </submittedName>
</protein>
<dbReference type="STRING" id="1108044.GOOTI_065_00580"/>
<dbReference type="RefSeq" id="WP_007237705.1">
    <property type="nucleotide sequence ID" value="NZ_BAFB01000065.1"/>
</dbReference>
<accession>H5TIZ5</accession>
<dbReference type="Proteomes" id="UP000005038">
    <property type="component" value="Unassembled WGS sequence"/>
</dbReference>
<gene>
    <name evidence="2" type="ORF">GOOTI_065_00580</name>
</gene>
<keyword evidence="3" id="KW-1185">Reference proteome</keyword>
<proteinExistence type="predicted"/>
<evidence type="ECO:0000256" key="1">
    <source>
        <dbReference type="SAM" id="MobiDB-lite"/>
    </source>
</evidence>